<comment type="caution">
    <text evidence="1">The sequence shown here is derived from an EMBL/GenBank/DDBJ whole genome shotgun (WGS) entry which is preliminary data.</text>
</comment>
<dbReference type="EMBL" id="DPPF01000076">
    <property type="protein sequence ID" value="HCW92773.1"/>
    <property type="molecule type" value="Genomic_DNA"/>
</dbReference>
<evidence type="ECO:0000313" key="2">
    <source>
        <dbReference type="Proteomes" id="UP000262325"/>
    </source>
</evidence>
<gene>
    <name evidence="1" type="ORF">DHM44_03735</name>
</gene>
<proteinExistence type="predicted"/>
<sequence>MLNSTALYYLLAGSKYYSFLDSKDFVRQVRNYSEKEIEYFFNNRFIRHEKWFRRYLKILIAVFTVNLLARKFERYLSRLCCFYDLSCSRFAPATLMALRAFNKNRQFFNIEFDRFIFLRELIYIVNSRVNEFCKCTNLYPDRIQFIQGNTPLGVEMEFSNKGTAAGRFLERGKGDPLVNFSKYHYYHLTNFMWRFGAYIDSDTPFKQFIKKGGFLEYTFTVPDKFLQTSMPLTKSPDFAGKLINEAVKFTPVQPHSLHITVQKNTGKHKLPLPSFDEILFLLFCSGQFLCKDGKIVESRIVEENMKDIVLLRKRKNYKKWVDTVEFSHMRLCRDFIRRNVYEPSIMLMVAYKNLFAFADIFPYTNKLRQWGRRPYLPALNPNDMFEIIRKGLDEEKALPEHYKEYIVEKVKEFYFFNKSIVMNKTA</sequence>
<dbReference type="Proteomes" id="UP000262325">
    <property type="component" value="Unassembled WGS sequence"/>
</dbReference>
<protein>
    <submittedName>
        <fullName evidence="1">Uncharacterized protein</fullName>
    </submittedName>
</protein>
<evidence type="ECO:0000313" key="1">
    <source>
        <dbReference type="EMBL" id="HCW92773.1"/>
    </source>
</evidence>
<dbReference type="AlphaFoldDB" id="A0A3D5QAL2"/>
<reference evidence="1 2" key="1">
    <citation type="journal article" date="2018" name="Nat. Biotechnol.">
        <title>A standardized bacterial taxonomy based on genome phylogeny substantially revises the tree of life.</title>
        <authorList>
            <person name="Parks D.H."/>
            <person name="Chuvochina M."/>
            <person name="Waite D.W."/>
            <person name="Rinke C."/>
            <person name="Skarshewski A."/>
            <person name="Chaumeil P.A."/>
            <person name="Hugenholtz P."/>
        </authorList>
    </citation>
    <scope>NUCLEOTIDE SEQUENCE [LARGE SCALE GENOMIC DNA]</scope>
    <source>
        <strain evidence="1">UBA8672</strain>
    </source>
</reference>
<organism evidence="1 2">
    <name type="scientific">Flexistipes sinusarabici</name>
    <dbReference type="NCBI Taxonomy" id="2352"/>
    <lineage>
        <taxon>Bacteria</taxon>
        <taxon>Pseudomonadati</taxon>
        <taxon>Deferribacterota</taxon>
        <taxon>Deferribacteres</taxon>
        <taxon>Deferribacterales</taxon>
        <taxon>Flexistipitaceae</taxon>
        <taxon>Flexistipes</taxon>
    </lineage>
</organism>
<accession>A0A3D5QAL2</accession>
<dbReference type="RefSeq" id="WP_273265401.1">
    <property type="nucleotide sequence ID" value="NZ_JAAZVV010000020.1"/>
</dbReference>
<name>A0A3D5QAL2_FLESI</name>